<dbReference type="AlphaFoldDB" id="A0A9W6NSS1"/>
<dbReference type="PANTHER" id="PTHR48174:SF5">
    <property type="entry name" value="VACUOLAR PROTEIN SORTING-ASSOCIATED PROTEIN 62"/>
    <property type="match status" value="1"/>
</dbReference>
<keyword evidence="1" id="KW-0175">Coiled coil</keyword>
<comment type="caution">
    <text evidence="4">The sequence shown here is derived from an EMBL/GenBank/DDBJ whole genome shotgun (WGS) entry which is preliminary data.</text>
</comment>
<accession>A0A9W6NSS1</accession>
<sequence>MADARAASDAGEGDLALLRAYEPVIRYTAGELFLPTAVGAYVGRAALWRRRQGGRSDECLAKAGELTLERLAAAGSRFGGDALYLRLVDRPMRGADYRRWRRDAAQPAFRPSSRFAAVGLFARLVDAGLRVSLLLRGTVPGGTRAAAHHLYAAHMQDDTHPYYARVFRDGGYVALQYWYFYPMNDWRSTFSGINDHEADWEQVTIFLAETLDGSLCPTWVAFSAHDEVGDDRRRRWDDPDIEFVGAHPVVYAGAGSHAGAYLPGEYVTTVAPTWLNGLRAISRQVSRALLPWTGDAPQTSAGLPFIDYHRGDGVGIGVGECRAWHPVLIDDDTPWVRNYRGLWGLDTRDHFGGERAPAGPRYERDGAVRSGWANPVVWAGLDDEYPTVEHGAALLQRRASRLRQRLAELAAEVDDRRQAARASRAGNRARAAFVGSAGTGKSRRGRSGPHRDGAEALARLRAEQAAVREELDAIRHAGTQPPVDPPHAHLRCRALPLTADTPRQRFLAIWSAASVSIMLAGTALVVISPPVGLLWSSAGLITIMLAIEAAARGRLVRFTATMGAVGVVVFAVLSAVEVVVRNWRAGAAAVLILAACALLVANLRTWMTNR</sequence>
<evidence type="ECO:0000256" key="2">
    <source>
        <dbReference type="SAM" id="MobiDB-lite"/>
    </source>
</evidence>
<feature type="transmembrane region" description="Helical" evidence="3">
    <location>
        <begin position="533"/>
        <end position="551"/>
    </location>
</feature>
<dbReference type="Proteomes" id="UP001143480">
    <property type="component" value="Unassembled WGS sequence"/>
</dbReference>
<reference evidence="4" key="2">
    <citation type="submission" date="2023-01" db="EMBL/GenBank/DDBJ databases">
        <authorList>
            <person name="Sun Q."/>
            <person name="Evtushenko L."/>
        </authorList>
    </citation>
    <scope>NUCLEOTIDE SEQUENCE</scope>
    <source>
        <strain evidence="4">VKM Ac-1321</strain>
    </source>
</reference>
<feature type="compositionally biased region" description="Low complexity" evidence="2">
    <location>
        <begin position="421"/>
        <end position="432"/>
    </location>
</feature>
<keyword evidence="3" id="KW-0812">Transmembrane</keyword>
<feature type="coiled-coil region" evidence="1">
    <location>
        <begin position="392"/>
        <end position="419"/>
    </location>
</feature>
<dbReference type="PANTHER" id="PTHR48174">
    <property type="entry name" value="DUF946 FAMILY PROTEIN"/>
    <property type="match status" value="1"/>
</dbReference>
<feature type="transmembrane region" description="Helical" evidence="3">
    <location>
        <begin position="558"/>
        <end position="579"/>
    </location>
</feature>
<reference evidence="4" key="1">
    <citation type="journal article" date="2014" name="Int. J. Syst. Evol. Microbiol.">
        <title>Complete genome sequence of Corynebacterium casei LMG S-19264T (=DSM 44701T), isolated from a smear-ripened cheese.</title>
        <authorList>
            <consortium name="US DOE Joint Genome Institute (JGI-PGF)"/>
            <person name="Walter F."/>
            <person name="Albersmeier A."/>
            <person name="Kalinowski J."/>
            <person name="Ruckert C."/>
        </authorList>
    </citation>
    <scope>NUCLEOTIDE SEQUENCE</scope>
    <source>
        <strain evidence="4">VKM Ac-1321</strain>
    </source>
</reference>
<organism evidence="4 5">
    <name type="scientific">Dactylosporangium matsuzakiense</name>
    <dbReference type="NCBI Taxonomy" id="53360"/>
    <lineage>
        <taxon>Bacteria</taxon>
        <taxon>Bacillati</taxon>
        <taxon>Actinomycetota</taxon>
        <taxon>Actinomycetes</taxon>
        <taxon>Micromonosporales</taxon>
        <taxon>Micromonosporaceae</taxon>
        <taxon>Dactylosporangium</taxon>
    </lineage>
</organism>
<evidence type="ECO:0000256" key="1">
    <source>
        <dbReference type="SAM" id="Coils"/>
    </source>
</evidence>
<dbReference type="EMBL" id="BSFP01000110">
    <property type="protein sequence ID" value="GLL07768.1"/>
    <property type="molecule type" value="Genomic_DNA"/>
</dbReference>
<feature type="transmembrane region" description="Helical" evidence="3">
    <location>
        <begin position="585"/>
        <end position="603"/>
    </location>
</feature>
<evidence type="ECO:0000313" key="4">
    <source>
        <dbReference type="EMBL" id="GLL07768.1"/>
    </source>
</evidence>
<protein>
    <submittedName>
        <fullName evidence="4">Uncharacterized protein</fullName>
    </submittedName>
</protein>
<gene>
    <name evidence="4" type="ORF">GCM10017581_095250</name>
</gene>
<keyword evidence="5" id="KW-1185">Reference proteome</keyword>
<name>A0A9W6NSS1_9ACTN</name>
<proteinExistence type="predicted"/>
<evidence type="ECO:0000256" key="3">
    <source>
        <dbReference type="SAM" id="Phobius"/>
    </source>
</evidence>
<keyword evidence="3" id="KW-1133">Transmembrane helix</keyword>
<feature type="transmembrane region" description="Helical" evidence="3">
    <location>
        <begin position="506"/>
        <end position="527"/>
    </location>
</feature>
<evidence type="ECO:0000313" key="5">
    <source>
        <dbReference type="Proteomes" id="UP001143480"/>
    </source>
</evidence>
<feature type="region of interest" description="Disordered" evidence="2">
    <location>
        <begin position="421"/>
        <end position="452"/>
    </location>
</feature>
<keyword evidence="3" id="KW-0472">Membrane</keyword>